<dbReference type="SUPFAM" id="SSF50978">
    <property type="entry name" value="WD40 repeat-like"/>
    <property type="match status" value="1"/>
</dbReference>
<keyword evidence="1" id="KW-0853">WD repeat</keyword>
<dbReference type="PANTHER" id="PTHR22847">
    <property type="entry name" value="WD40 REPEAT PROTEIN"/>
    <property type="match status" value="1"/>
</dbReference>
<dbReference type="InterPro" id="IPR019775">
    <property type="entry name" value="WD40_repeat_CS"/>
</dbReference>
<dbReference type="AlphaFoldDB" id="X1TAJ8"/>
<dbReference type="PROSITE" id="PS00678">
    <property type="entry name" value="WD_REPEATS_1"/>
    <property type="match status" value="3"/>
</dbReference>
<evidence type="ECO:0000313" key="3">
    <source>
        <dbReference type="EMBL" id="GAI84565.1"/>
    </source>
</evidence>
<reference evidence="3" key="1">
    <citation type="journal article" date="2014" name="Front. Microbiol.">
        <title>High frequency of phylogenetically diverse reductive dehalogenase-homologous genes in deep subseafloor sedimentary metagenomes.</title>
        <authorList>
            <person name="Kawai M."/>
            <person name="Futagami T."/>
            <person name="Toyoda A."/>
            <person name="Takaki Y."/>
            <person name="Nishi S."/>
            <person name="Hori S."/>
            <person name="Arai W."/>
            <person name="Tsubouchi T."/>
            <person name="Morono Y."/>
            <person name="Uchiyama I."/>
            <person name="Ito T."/>
            <person name="Fujiyama A."/>
            <person name="Inagaki F."/>
            <person name="Takami H."/>
        </authorList>
    </citation>
    <scope>NUCLEOTIDE SEQUENCE</scope>
    <source>
        <strain evidence="3">Expedition CK06-06</strain>
    </source>
</reference>
<protein>
    <submittedName>
        <fullName evidence="3">Uncharacterized protein</fullName>
    </submittedName>
</protein>
<keyword evidence="2" id="KW-0677">Repeat</keyword>
<gene>
    <name evidence="3" type="ORF">S12H4_17322</name>
</gene>
<dbReference type="PROSITE" id="PS50294">
    <property type="entry name" value="WD_REPEATS_REGION"/>
    <property type="match status" value="4"/>
</dbReference>
<comment type="caution">
    <text evidence="3">The sequence shown here is derived from an EMBL/GenBank/DDBJ whole genome shotgun (WGS) entry which is preliminary data.</text>
</comment>
<dbReference type="PRINTS" id="PR00320">
    <property type="entry name" value="GPROTEINBRPT"/>
</dbReference>
<feature type="non-terminal residue" evidence="3">
    <location>
        <position position="342"/>
    </location>
</feature>
<dbReference type="PANTHER" id="PTHR22847:SF637">
    <property type="entry name" value="WD REPEAT DOMAIN 5B"/>
    <property type="match status" value="1"/>
</dbReference>
<evidence type="ECO:0000256" key="2">
    <source>
        <dbReference type="ARBA" id="ARBA00022737"/>
    </source>
</evidence>
<dbReference type="InterPro" id="IPR036322">
    <property type="entry name" value="WD40_repeat_dom_sf"/>
</dbReference>
<name>X1TAJ8_9ZZZZ</name>
<dbReference type="InterPro" id="IPR015943">
    <property type="entry name" value="WD40/YVTN_repeat-like_dom_sf"/>
</dbReference>
<proteinExistence type="predicted"/>
<dbReference type="InterPro" id="IPR001680">
    <property type="entry name" value="WD40_rpt"/>
</dbReference>
<dbReference type="PROSITE" id="PS50082">
    <property type="entry name" value="WD_REPEATS_2"/>
    <property type="match status" value="4"/>
</dbReference>
<evidence type="ECO:0000256" key="1">
    <source>
        <dbReference type="ARBA" id="ARBA00022574"/>
    </source>
</evidence>
<dbReference type="Gene3D" id="2.130.10.10">
    <property type="entry name" value="YVTN repeat-like/Quinoprotein amine dehydrogenase"/>
    <property type="match status" value="3"/>
</dbReference>
<dbReference type="CDD" id="cd00200">
    <property type="entry name" value="WD40"/>
    <property type="match status" value="1"/>
</dbReference>
<dbReference type="Pfam" id="PF00400">
    <property type="entry name" value="WD40"/>
    <property type="match status" value="4"/>
</dbReference>
<sequence length="342" mass="38714">MGKKQIDLFGKPVHTQKFEIENYKSILYTDYINTKSENLISAFNFIPNFGHSGSIECLAISSDMKYLASGSHDTTIKIWEFPSCRLLKTLYGHKKWVWDISFTPNGRYIVSGGSDSTINIWNVSTGDLVRSIILSKKKCTIYSIAISPDGNYIVSGNSDRTIKIWELATGRLLLTLEDTDGEEPLNVQISPDGKYIFGILYYSVKIWDLKTGEIVKTQKTALTSRALSDKGDILVSLDIEEGIVKIFNLDLGKIETKIKLSSKNNFFSKIFLPLDGRYLFIAYGYLDKGSIDVWDLKTKTCLARLKGHNYEVNSLILTSDMKYIISGAWDRQIKIWDLGTWS</sequence>
<organism evidence="3">
    <name type="scientific">marine sediment metagenome</name>
    <dbReference type="NCBI Taxonomy" id="412755"/>
    <lineage>
        <taxon>unclassified sequences</taxon>
        <taxon>metagenomes</taxon>
        <taxon>ecological metagenomes</taxon>
    </lineage>
</organism>
<accession>X1TAJ8</accession>
<dbReference type="InterPro" id="IPR020472">
    <property type="entry name" value="WD40_PAC1"/>
</dbReference>
<dbReference type="EMBL" id="BARW01008454">
    <property type="protein sequence ID" value="GAI84565.1"/>
    <property type="molecule type" value="Genomic_DNA"/>
</dbReference>
<dbReference type="SMART" id="SM00320">
    <property type="entry name" value="WD40"/>
    <property type="match status" value="5"/>
</dbReference>